<name>A0A402ADS8_9CHLR</name>
<feature type="transmembrane region" description="Helical" evidence="1">
    <location>
        <begin position="148"/>
        <end position="167"/>
    </location>
</feature>
<accession>A0A402ADS8</accession>
<proteinExistence type="predicted"/>
<sequence>MRNAAMERLSKLITDPPQRSRRGRVGEADSDRSLSIYFEDGWLSLFLLALLVYSVIWSVQAADWVDNLSVLTLSTFIALLLGLWSAKQQRFPSAWVYILVTFLGFAFAYWQMTTLFYNGSLRESVQGLQHWYSLVSISNFNIDNSAPFLLIVFLCFVLAYSSVLCLYRWRLPG</sequence>
<dbReference type="AlphaFoldDB" id="A0A402ADS8"/>
<evidence type="ECO:0000256" key="1">
    <source>
        <dbReference type="SAM" id="Phobius"/>
    </source>
</evidence>
<keyword evidence="1" id="KW-1133">Transmembrane helix</keyword>
<feature type="transmembrane region" description="Helical" evidence="1">
    <location>
        <begin position="68"/>
        <end position="86"/>
    </location>
</feature>
<keyword evidence="1" id="KW-0472">Membrane</keyword>
<dbReference type="RefSeq" id="WP_126548970.1">
    <property type="nucleotide sequence ID" value="NZ_BIFS01000001.1"/>
</dbReference>
<feature type="transmembrane region" description="Helical" evidence="1">
    <location>
        <begin position="42"/>
        <end position="62"/>
    </location>
</feature>
<keyword evidence="1" id="KW-0812">Transmembrane</keyword>
<organism evidence="2 3">
    <name type="scientific">Dictyobacter kobayashii</name>
    <dbReference type="NCBI Taxonomy" id="2014872"/>
    <lineage>
        <taxon>Bacteria</taxon>
        <taxon>Bacillati</taxon>
        <taxon>Chloroflexota</taxon>
        <taxon>Ktedonobacteria</taxon>
        <taxon>Ktedonobacterales</taxon>
        <taxon>Dictyobacteraceae</taxon>
        <taxon>Dictyobacter</taxon>
    </lineage>
</organism>
<protein>
    <submittedName>
        <fullName evidence="2">Uncharacterized protein</fullName>
    </submittedName>
</protein>
<dbReference type="EMBL" id="BIFS01000001">
    <property type="protein sequence ID" value="GCE17248.1"/>
    <property type="molecule type" value="Genomic_DNA"/>
</dbReference>
<feature type="transmembrane region" description="Helical" evidence="1">
    <location>
        <begin position="93"/>
        <end position="112"/>
    </location>
</feature>
<reference evidence="3" key="1">
    <citation type="submission" date="2018-12" db="EMBL/GenBank/DDBJ databases">
        <title>Tengunoibacter tsumagoiensis gen. nov., sp. nov., Dictyobacter kobayashii sp. nov., D. alpinus sp. nov., and D. joshuensis sp. nov. and description of Dictyobacteraceae fam. nov. within the order Ktedonobacterales isolated from Tengu-no-mugimeshi.</title>
        <authorList>
            <person name="Wang C.M."/>
            <person name="Zheng Y."/>
            <person name="Sakai Y."/>
            <person name="Toyoda A."/>
            <person name="Minakuchi Y."/>
            <person name="Abe K."/>
            <person name="Yokota A."/>
            <person name="Yabe S."/>
        </authorList>
    </citation>
    <scope>NUCLEOTIDE SEQUENCE [LARGE SCALE GENOMIC DNA]</scope>
    <source>
        <strain evidence="3">Uno11</strain>
    </source>
</reference>
<evidence type="ECO:0000313" key="3">
    <source>
        <dbReference type="Proteomes" id="UP000287188"/>
    </source>
</evidence>
<evidence type="ECO:0000313" key="2">
    <source>
        <dbReference type="EMBL" id="GCE17248.1"/>
    </source>
</evidence>
<keyword evidence="3" id="KW-1185">Reference proteome</keyword>
<comment type="caution">
    <text evidence="2">The sequence shown here is derived from an EMBL/GenBank/DDBJ whole genome shotgun (WGS) entry which is preliminary data.</text>
</comment>
<dbReference type="Proteomes" id="UP000287188">
    <property type="component" value="Unassembled WGS sequence"/>
</dbReference>
<gene>
    <name evidence="2" type="ORF">KDK_10480</name>
</gene>